<evidence type="ECO:0000256" key="5">
    <source>
        <dbReference type="ARBA" id="ARBA00023002"/>
    </source>
</evidence>
<name>A0ABT5UAZ6_9GAMM</name>
<evidence type="ECO:0000259" key="6">
    <source>
        <dbReference type="Pfam" id="PF00732"/>
    </source>
</evidence>
<dbReference type="Gene3D" id="3.50.50.60">
    <property type="entry name" value="FAD/NAD(P)-binding domain"/>
    <property type="match status" value="2"/>
</dbReference>
<evidence type="ECO:0000259" key="7">
    <source>
        <dbReference type="Pfam" id="PF05199"/>
    </source>
</evidence>
<evidence type="ECO:0000313" key="8">
    <source>
        <dbReference type="EMBL" id="MDE1463487.1"/>
    </source>
</evidence>
<accession>A0ABT5UAZ6</accession>
<dbReference type="SUPFAM" id="SSF51905">
    <property type="entry name" value="FAD/NAD(P)-binding domain"/>
    <property type="match status" value="1"/>
</dbReference>
<comment type="caution">
    <text evidence="8">The sequence shown here is derived from an EMBL/GenBank/DDBJ whole genome shotgun (WGS) entry which is preliminary data.</text>
</comment>
<comment type="similarity">
    <text evidence="2">Belongs to the GMC oxidoreductase family.</text>
</comment>
<feature type="domain" description="Glucose-methanol-choline oxidoreductase N-terminal" evidence="6">
    <location>
        <begin position="208"/>
        <end position="305"/>
    </location>
</feature>
<comment type="cofactor">
    <cofactor evidence="1">
        <name>FAD</name>
        <dbReference type="ChEBI" id="CHEBI:57692"/>
    </cofactor>
</comment>
<evidence type="ECO:0000313" key="9">
    <source>
        <dbReference type="Proteomes" id="UP001528823"/>
    </source>
</evidence>
<keyword evidence="9" id="KW-1185">Reference proteome</keyword>
<dbReference type="RefSeq" id="WP_274689825.1">
    <property type="nucleotide sequence ID" value="NZ_JAPMOU010000021.1"/>
</dbReference>
<evidence type="ECO:0000256" key="2">
    <source>
        <dbReference type="ARBA" id="ARBA00010790"/>
    </source>
</evidence>
<evidence type="ECO:0000256" key="1">
    <source>
        <dbReference type="ARBA" id="ARBA00001974"/>
    </source>
</evidence>
<keyword evidence="3" id="KW-0285">Flavoprotein</keyword>
<dbReference type="PANTHER" id="PTHR42784:SF1">
    <property type="entry name" value="PYRANOSE 2-OXIDASE"/>
    <property type="match status" value="1"/>
</dbReference>
<keyword evidence="4" id="KW-0274">FAD</keyword>
<feature type="domain" description="Glucose-methanol-choline oxidoreductase C-terminal" evidence="7">
    <location>
        <begin position="439"/>
        <end position="495"/>
    </location>
</feature>
<dbReference type="Pfam" id="PF00732">
    <property type="entry name" value="GMC_oxred_N"/>
    <property type="match status" value="1"/>
</dbReference>
<dbReference type="InterPro" id="IPR036188">
    <property type="entry name" value="FAD/NAD-bd_sf"/>
</dbReference>
<dbReference type="PANTHER" id="PTHR42784">
    <property type="entry name" value="PYRANOSE 2-OXIDASE"/>
    <property type="match status" value="1"/>
</dbReference>
<dbReference type="Proteomes" id="UP001528823">
    <property type="component" value="Unassembled WGS sequence"/>
</dbReference>
<dbReference type="InterPro" id="IPR000172">
    <property type="entry name" value="GMC_OxRdtase_N"/>
</dbReference>
<evidence type="ECO:0000256" key="4">
    <source>
        <dbReference type="ARBA" id="ARBA00022827"/>
    </source>
</evidence>
<sequence length="508" mass="55219">MKKAGLSDKQYDLIIVGSGIGGATLLNQLADTGLNILLIERGTPLTHSAQARDSKAIFVEGVYRPDEQWLDGTGKPFNPGNYYNVGGNSKFYGGVMLRFRQEDFGELVFDEGVSPAWPFAYETLAPYYQQAETLYQVKGVAGQDSCEPPGVKGYVEAAIPDEPAIAKLRSQLEQVGAKPFSLPLAIDIDAWLALGQTPWDAFPGTNPGKLDAESAALQSILDHPNISLLTDTTVTRLHTEADGKQIQSVEVCQGGVNKHFSARLFVLAAGAVNSAAILLRSADQQFPEGLANRSGQVGRNFMNHNCTALMAVNPLEANHSVYQKTLGINDFYLSDGNGSQPLGNIQLLGKIDGTMLKAQMPCMPKSALDWLARHSVDWYVMSEDLPQPNSQVRVSSNGQIILDWQQSNLSAHQQLVKKTKQLMRAVGFPIVLTKAFDRRTPSHQCGTVRMGNDPATAPLDPYCRAYDHDNLFVVDASFFPSAAAVNPALTIAAQAIRVAEHIKLTEIH</sequence>
<dbReference type="InterPro" id="IPR007867">
    <property type="entry name" value="GMC_OxRtase_C"/>
</dbReference>
<evidence type="ECO:0000256" key="3">
    <source>
        <dbReference type="ARBA" id="ARBA00022630"/>
    </source>
</evidence>
<dbReference type="EMBL" id="JAPMOU010000021">
    <property type="protein sequence ID" value="MDE1463487.1"/>
    <property type="molecule type" value="Genomic_DNA"/>
</dbReference>
<proteinExistence type="inferred from homology"/>
<dbReference type="Pfam" id="PF05199">
    <property type="entry name" value="GMC_oxred_C"/>
    <property type="match status" value="1"/>
</dbReference>
<organism evidence="8 9">
    <name type="scientific">Spartinivicinus poritis</name>
    <dbReference type="NCBI Taxonomy" id="2994640"/>
    <lineage>
        <taxon>Bacteria</taxon>
        <taxon>Pseudomonadati</taxon>
        <taxon>Pseudomonadota</taxon>
        <taxon>Gammaproteobacteria</taxon>
        <taxon>Oceanospirillales</taxon>
        <taxon>Zooshikellaceae</taxon>
        <taxon>Spartinivicinus</taxon>
    </lineage>
</organism>
<dbReference type="InterPro" id="IPR051473">
    <property type="entry name" value="P2Ox-like"/>
</dbReference>
<keyword evidence="5" id="KW-0560">Oxidoreductase</keyword>
<protein>
    <submittedName>
        <fullName evidence="8">GMC family oxidoreductase</fullName>
    </submittedName>
</protein>
<gene>
    <name evidence="8" type="ORF">ORQ98_16130</name>
</gene>
<reference evidence="8 9" key="1">
    <citation type="submission" date="2022-11" db="EMBL/GenBank/DDBJ databases">
        <title>Spartinivicinus poritis sp. nov., isolated from scleractinian coral Porites lutea.</title>
        <authorList>
            <person name="Zhang G."/>
            <person name="Cai L."/>
            <person name="Wei Q."/>
        </authorList>
    </citation>
    <scope>NUCLEOTIDE SEQUENCE [LARGE SCALE GENOMIC DNA]</scope>
    <source>
        <strain evidence="8 9">A2-2</strain>
    </source>
</reference>